<protein>
    <submittedName>
        <fullName evidence="2">Uncharacterized protein</fullName>
    </submittedName>
</protein>
<dbReference type="PANTHER" id="PTHR37237">
    <property type="entry name" value="OS02G0567000 PROTEIN"/>
    <property type="match status" value="1"/>
</dbReference>
<proteinExistence type="predicted"/>
<sequence length="208" mass="22917">VQIHPNFCGETGGRIQLVKSEGRAPVQEGLVERFRSLETERKRGMRGTGGPLLCIGDLLCDVGEEEAVEGKGLNETPKSIPSPSSSSSSVSTTLFDLSQPPDLPQLFQLREFHPIHLLLQENYDQLNKVFDDNDHSWTALTLKMCSALDTATKLVESTNSNSRFLLEKIVELEHVLEKGDATREAAMAIQTIYSSQIAQDSISSLNEC</sequence>
<accession>A0A9I9D0P6</accession>
<reference evidence="2" key="1">
    <citation type="submission" date="2023-03" db="UniProtKB">
        <authorList>
            <consortium name="EnsemblPlants"/>
        </authorList>
    </citation>
    <scope>IDENTIFICATION</scope>
</reference>
<evidence type="ECO:0000313" key="2">
    <source>
        <dbReference type="EnsemblPlants" id="MELO3C011304.2.1"/>
    </source>
</evidence>
<evidence type="ECO:0000256" key="1">
    <source>
        <dbReference type="SAM" id="MobiDB-lite"/>
    </source>
</evidence>
<name>A0A9I9D0P6_CUCME</name>
<dbReference type="Gramene" id="MELO3C011304.2.1">
    <property type="protein sequence ID" value="MELO3C011304.2.1"/>
    <property type="gene ID" value="MELO3C011304.2"/>
</dbReference>
<dbReference type="AlphaFoldDB" id="A0A9I9D0P6"/>
<feature type="compositionally biased region" description="Low complexity" evidence="1">
    <location>
        <begin position="76"/>
        <end position="93"/>
    </location>
</feature>
<dbReference type="EnsemblPlants" id="MELO3C011304.2.1">
    <property type="protein sequence ID" value="MELO3C011304.2.1"/>
    <property type="gene ID" value="MELO3C011304.2"/>
</dbReference>
<feature type="region of interest" description="Disordered" evidence="1">
    <location>
        <begin position="70"/>
        <end position="93"/>
    </location>
</feature>
<organism evidence="2">
    <name type="scientific">Cucumis melo</name>
    <name type="common">Muskmelon</name>
    <dbReference type="NCBI Taxonomy" id="3656"/>
    <lineage>
        <taxon>Eukaryota</taxon>
        <taxon>Viridiplantae</taxon>
        <taxon>Streptophyta</taxon>
        <taxon>Embryophyta</taxon>
        <taxon>Tracheophyta</taxon>
        <taxon>Spermatophyta</taxon>
        <taxon>Magnoliopsida</taxon>
        <taxon>eudicotyledons</taxon>
        <taxon>Gunneridae</taxon>
        <taxon>Pentapetalae</taxon>
        <taxon>rosids</taxon>
        <taxon>fabids</taxon>
        <taxon>Cucurbitales</taxon>
        <taxon>Cucurbitaceae</taxon>
        <taxon>Benincaseae</taxon>
        <taxon>Cucumis</taxon>
    </lineage>
</organism>
<dbReference type="PANTHER" id="PTHR37237:SF1">
    <property type="entry name" value="OS02G0567000 PROTEIN"/>
    <property type="match status" value="1"/>
</dbReference>